<dbReference type="Proteomes" id="UP001521150">
    <property type="component" value="Unassembled WGS sequence"/>
</dbReference>
<dbReference type="SUPFAM" id="SSF103473">
    <property type="entry name" value="MFS general substrate transporter"/>
    <property type="match status" value="1"/>
</dbReference>
<keyword evidence="6 8" id="KW-1133">Transmembrane helix</keyword>
<dbReference type="PROSITE" id="PS50850">
    <property type="entry name" value="MFS"/>
    <property type="match status" value="1"/>
</dbReference>
<feature type="transmembrane region" description="Helical" evidence="8">
    <location>
        <begin position="392"/>
        <end position="409"/>
    </location>
</feature>
<feature type="transmembrane region" description="Helical" evidence="8">
    <location>
        <begin position="302"/>
        <end position="321"/>
    </location>
</feature>
<feature type="transmembrane region" description="Helical" evidence="8">
    <location>
        <begin position="21"/>
        <end position="43"/>
    </location>
</feature>
<keyword evidence="3" id="KW-1003">Cell membrane</keyword>
<keyword evidence="7 8" id="KW-0472">Membrane</keyword>
<evidence type="ECO:0000256" key="4">
    <source>
        <dbReference type="ARBA" id="ARBA00022692"/>
    </source>
</evidence>
<feature type="transmembrane region" description="Helical" evidence="8">
    <location>
        <begin position="185"/>
        <end position="204"/>
    </location>
</feature>
<evidence type="ECO:0000256" key="1">
    <source>
        <dbReference type="ARBA" id="ARBA00004651"/>
    </source>
</evidence>
<dbReference type="InterPro" id="IPR011701">
    <property type="entry name" value="MFS"/>
</dbReference>
<comment type="caution">
    <text evidence="10">The sequence shown here is derived from an EMBL/GenBank/DDBJ whole genome shotgun (WGS) entry which is preliminary data.</text>
</comment>
<keyword evidence="2" id="KW-0813">Transport</keyword>
<evidence type="ECO:0000313" key="11">
    <source>
        <dbReference type="Proteomes" id="UP001521150"/>
    </source>
</evidence>
<dbReference type="Gene3D" id="1.20.1250.20">
    <property type="entry name" value="MFS general substrate transporter like domains"/>
    <property type="match status" value="2"/>
</dbReference>
<feature type="transmembrane region" description="Helical" evidence="8">
    <location>
        <begin position="327"/>
        <end position="351"/>
    </location>
</feature>
<feature type="transmembrane region" description="Helical" evidence="8">
    <location>
        <begin position="49"/>
        <end position="73"/>
    </location>
</feature>
<evidence type="ECO:0000256" key="8">
    <source>
        <dbReference type="SAM" id="Phobius"/>
    </source>
</evidence>
<feature type="transmembrane region" description="Helical" evidence="8">
    <location>
        <begin position="109"/>
        <end position="128"/>
    </location>
</feature>
<organism evidence="10 11">
    <name type="scientific">Kibdelosporangium philippinense</name>
    <dbReference type="NCBI Taxonomy" id="211113"/>
    <lineage>
        <taxon>Bacteria</taxon>
        <taxon>Bacillati</taxon>
        <taxon>Actinomycetota</taxon>
        <taxon>Actinomycetes</taxon>
        <taxon>Pseudonocardiales</taxon>
        <taxon>Pseudonocardiaceae</taxon>
        <taxon>Kibdelosporangium</taxon>
    </lineage>
</organism>
<gene>
    <name evidence="10" type="ORF">LWC34_05635</name>
</gene>
<feature type="transmembrane region" description="Helical" evidence="8">
    <location>
        <begin position="271"/>
        <end position="290"/>
    </location>
</feature>
<keyword evidence="4 8" id="KW-0812">Transmembrane</keyword>
<dbReference type="EMBL" id="JAJVCN010000001">
    <property type="protein sequence ID" value="MCE7002313.1"/>
    <property type="molecule type" value="Genomic_DNA"/>
</dbReference>
<feature type="transmembrane region" description="Helical" evidence="8">
    <location>
        <begin position="85"/>
        <end position="103"/>
    </location>
</feature>
<keyword evidence="11" id="KW-1185">Reference proteome</keyword>
<dbReference type="InterPro" id="IPR051084">
    <property type="entry name" value="H+-coupled_symporters"/>
</dbReference>
<reference evidence="10 11" key="1">
    <citation type="submission" date="2021-12" db="EMBL/GenBank/DDBJ databases">
        <title>Genome sequence of Kibdelosporangium philippinense ATCC 49844.</title>
        <authorList>
            <person name="Fedorov E.A."/>
            <person name="Omeragic M."/>
            <person name="Shalygina K.F."/>
            <person name="Maclea K.S."/>
        </authorList>
    </citation>
    <scope>NUCLEOTIDE SEQUENCE [LARGE SCALE GENOMIC DNA]</scope>
    <source>
        <strain evidence="10 11">ATCC 49844</strain>
    </source>
</reference>
<dbReference type="PANTHER" id="PTHR43528:SF1">
    <property type="entry name" value="ALPHA-KETOGLUTARATE PERMEASE"/>
    <property type="match status" value="1"/>
</dbReference>
<evidence type="ECO:0000313" key="10">
    <source>
        <dbReference type="EMBL" id="MCE7002313.1"/>
    </source>
</evidence>
<feature type="transmembrane region" description="Helical" evidence="8">
    <location>
        <begin position="363"/>
        <end position="386"/>
    </location>
</feature>
<evidence type="ECO:0000259" key="9">
    <source>
        <dbReference type="PROSITE" id="PS50850"/>
    </source>
</evidence>
<feature type="transmembrane region" description="Helical" evidence="8">
    <location>
        <begin position="238"/>
        <end position="259"/>
    </location>
</feature>
<accession>A0ABS8Z6V9</accession>
<evidence type="ECO:0000256" key="3">
    <source>
        <dbReference type="ARBA" id="ARBA00022475"/>
    </source>
</evidence>
<proteinExistence type="predicted"/>
<evidence type="ECO:0000256" key="6">
    <source>
        <dbReference type="ARBA" id="ARBA00022989"/>
    </source>
</evidence>
<dbReference type="PANTHER" id="PTHR43528">
    <property type="entry name" value="ALPHA-KETOGLUTARATE PERMEASE"/>
    <property type="match status" value="1"/>
</dbReference>
<feature type="transmembrane region" description="Helical" evidence="8">
    <location>
        <begin position="149"/>
        <end position="173"/>
    </location>
</feature>
<dbReference type="Pfam" id="PF07690">
    <property type="entry name" value="MFS_1"/>
    <property type="match status" value="1"/>
</dbReference>
<evidence type="ECO:0000256" key="7">
    <source>
        <dbReference type="ARBA" id="ARBA00023136"/>
    </source>
</evidence>
<dbReference type="InterPro" id="IPR020846">
    <property type="entry name" value="MFS_dom"/>
</dbReference>
<dbReference type="InterPro" id="IPR036259">
    <property type="entry name" value="MFS_trans_sf"/>
</dbReference>
<evidence type="ECO:0000256" key="5">
    <source>
        <dbReference type="ARBA" id="ARBA00022847"/>
    </source>
</evidence>
<name>A0ABS8Z6V9_9PSEU</name>
<dbReference type="RefSeq" id="WP_233723337.1">
    <property type="nucleotide sequence ID" value="NZ_JAJVCN010000001.1"/>
</dbReference>
<evidence type="ECO:0000256" key="2">
    <source>
        <dbReference type="ARBA" id="ARBA00022448"/>
    </source>
</evidence>
<keyword evidence="5" id="KW-0769">Symport</keyword>
<protein>
    <submittedName>
        <fullName evidence="10">MFS transporter</fullName>
    </submittedName>
</protein>
<sequence>MTREDGTRLHRRAIGTTVAGNFVEYFDWLTFGLYIPLFASQFFPADNPVTSLLSAFGVFAAGMLFRPLGGILLGRLADRRGRKPALVLSIILMGGGSTLIGIAPAYSEIGIIAPFLLLLGRAAQGLSAGGEWPAAVTYLMEMAPANRKCFYGSLFAMSAALGAFAAALVGGALSSILGNAAMAAWGWRVPFLLGGVFGIILLFLRSRIAESTEFDGKVRGERTRGSFRKIFALHRRSVLLVTVFVAGTTVVNSTWTAVVPSMAQAISSPKTMFWVVVLVTGIVALIQLPLGIVADRIGVQPFLKVFGLGFAVVGPIAYLGIGPSFLNLALTYGCGILFVACLTAVMPKVLAAMYPADVRATGIGLPHSVTTAVFGGVTPLLATYLASRGASGWFITGVVIGVLLAWAAAASAARRFVRPVVTDPVVAPKPLEVVEA</sequence>
<comment type="subcellular location">
    <subcellularLocation>
        <location evidence="1">Cell membrane</location>
        <topology evidence="1">Multi-pass membrane protein</topology>
    </subcellularLocation>
</comment>
<feature type="domain" description="Major facilitator superfamily (MFS) profile" evidence="9">
    <location>
        <begin position="13"/>
        <end position="415"/>
    </location>
</feature>